<dbReference type="InterPro" id="IPR036890">
    <property type="entry name" value="HATPase_C_sf"/>
</dbReference>
<keyword evidence="14" id="KW-0843">Virulence</keyword>
<dbReference type="FunFam" id="3.30.565.10:FF:000010">
    <property type="entry name" value="Sensor histidine kinase RcsC"/>
    <property type="match status" value="1"/>
</dbReference>
<dbReference type="PROSITE" id="PS50109">
    <property type="entry name" value="HIS_KIN"/>
    <property type="match status" value="1"/>
</dbReference>
<evidence type="ECO:0000259" key="25">
    <source>
        <dbReference type="PROSITE" id="PS50110"/>
    </source>
</evidence>
<dbReference type="Gene3D" id="1.20.120.160">
    <property type="entry name" value="HPT domain"/>
    <property type="match status" value="1"/>
</dbReference>
<dbReference type="GO" id="GO:0005524">
    <property type="term" value="F:ATP binding"/>
    <property type="evidence" value="ECO:0007669"/>
    <property type="project" value="UniProtKB-KW"/>
</dbReference>
<keyword evidence="7 23" id="KW-0812">Transmembrane</keyword>
<dbReference type="InterPro" id="IPR003594">
    <property type="entry name" value="HATPase_dom"/>
</dbReference>
<dbReference type="eggNOG" id="COG2198">
    <property type="taxonomic scope" value="Bacteria"/>
</dbReference>
<dbReference type="PANTHER" id="PTHR45339">
    <property type="entry name" value="HYBRID SIGNAL TRANSDUCTION HISTIDINE KINASE J"/>
    <property type="match status" value="1"/>
</dbReference>
<dbReference type="SUPFAM" id="SSF47226">
    <property type="entry name" value="Histidine-containing phosphotransfer domain, HPT domain"/>
    <property type="match status" value="1"/>
</dbReference>
<evidence type="ECO:0000256" key="6">
    <source>
        <dbReference type="ARBA" id="ARBA00022679"/>
    </source>
</evidence>
<dbReference type="SUPFAM" id="SSF55874">
    <property type="entry name" value="ATPase domain of HSP90 chaperone/DNA topoisomerase II/histidine kinase"/>
    <property type="match status" value="1"/>
</dbReference>
<dbReference type="eggNOG" id="COG0642">
    <property type="taxonomic scope" value="Bacteria"/>
</dbReference>
<dbReference type="InterPro" id="IPR003661">
    <property type="entry name" value="HisK_dim/P_dom"/>
</dbReference>
<feature type="transmembrane region" description="Helical" evidence="23">
    <location>
        <begin position="155"/>
        <end position="175"/>
    </location>
</feature>
<feature type="modified residue" description="4-aspartylphosphate" evidence="21">
    <location>
        <position position="719"/>
    </location>
</feature>
<keyword evidence="9" id="KW-0547">Nucleotide-binding</keyword>
<evidence type="ECO:0000256" key="15">
    <source>
        <dbReference type="ARBA" id="ARBA00023136"/>
    </source>
</evidence>
<dbReference type="GO" id="GO:0005886">
    <property type="term" value="C:plasma membrane"/>
    <property type="evidence" value="ECO:0007669"/>
    <property type="project" value="UniProtKB-SubCell"/>
</dbReference>
<keyword evidence="10 28" id="KW-0418">Kinase</keyword>
<evidence type="ECO:0000256" key="3">
    <source>
        <dbReference type="ARBA" id="ARBA00012438"/>
    </source>
</evidence>
<keyword evidence="15 23" id="KW-0472">Membrane</keyword>
<protein>
    <recommendedName>
        <fullName evidence="18">Sensory/regulatory protein RpfC</fullName>
        <ecNumber evidence="3">2.7.13.3</ecNumber>
    </recommendedName>
    <alternativeName>
        <fullName evidence="19">Virulence sensor protein BvgS</fullName>
    </alternativeName>
</protein>
<dbReference type="RefSeq" id="WP_012348704.1">
    <property type="nucleotide sequence ID" value="NC_010524.1"/>
</dbReference>
<dbReference type="SUPFAM" id="SSF47384">
    <property type="entry name" value="Homodimeric domain of signal transducing histidine kinase"/>
    <property type="match status" value="1"/>
</dbReference>
<feature type="domain" description="Histidine kinase" evidence="24">
    <location>
        <begin position="277"/>
        <end position="499"/>
    </location>
</feature>
<comment type="function">
    <text evidence="16">Member of the two-component regulatory system BvgS/BvgA. Phosphorylates BvgA via a four-step phosphorelay in response to environmental signals.</text>
</comment>
<dbReference type="InterPro" id="IPR005467">
    <property type="entry name" value="His_kinase_dom"/>
</dbReference>
<dbReference type="Proteomes" id="UP000001693">
    <property type="component" value="Chromosome"/>
</dbReference>
<dbReference type="SUPFAM" id="SSF52172">
    <property type="entry name" value="CheY-like"/>
    <property type="match status" value="2"/>
</dbReference>
<evidence type="ECO:0000256" key="1">
    <source>
        <dbReference type="ARBA" id="ARBA00000085"/>
    </source>
</evidence>
<dbReference type="eggNOG" id="COG2197">
    <property type="taxonomic scope" value="Bacteria"/>
</dbReference>
<keyword evidence="22" id="KW-0175">Coiled coil</keyword>
<evidence type="ECO:0000256" key="5">
    <source>
        <dbReference type="ARBA" id="ARBA00022553"/>
    </source>
</evidence>
<dbReference type="Gene3D" id="3.30.565.10">
    <property type="entry name" value="Histidine kinase-like ATPase, C-terminal domain"/>
    <property type="match status" value="1"/>
</dbReference>
<gene>
    <name evidence="28" type="ordered locus">Lcho_3703</name>
</gene>
<reference evidence="28 29" key="1">
    <citation type="submission" date="2008-03" db="EMBL/GenBank/DDBJ databases">
        <title>Complete sequence of Leptothrix cholodnii SP-6.</title>
        <authorList>
            <consortium name="US DOE Joint Genome Institute"/>
            <person name="Copeland A."/>
            <person name="Lucas S."/>
            <person name="Lapidus A."/>
            <person name="Glavina del Rio T."/>
            <person name="Dalin E."/>
            <person name="Tice H."/>
            <person name="Bruce D."/>
            <person name="Goodwin L."/>
            <person name="Pitluck S."/>
            <person name="Chertkov O."/>
            <person name="Brettin T."/>
            <person name="Detter J.C."/>
            <person name="Han C."/>
            <person name="Kuske C.R."/>
            <person name="Schmutz J."/>
            <person name="Larimer F."/>
            <person name="Land M."/>
            <person name="Hauser L."/>
            <person name="Kyrpides N."/>
            <person name="Lykidis A."/>
            <person name="Emerson D."/>
            <person name="Richardson P."/>
        </authorList>
    </citation>
    <scope>NUCLEOTIDE SEQUENCE [LARGE SCALE GENOMIC DNA]</scope>
    <source>
        <strain evidence="29">ATCC 51168 / LMG 8142 / SP-6</strain>
    </source>
</reference>
<keyword evidence="6 28" id="KW-0808">Transferase</keyword>
<evidence type="ECO:0000313" key="29">
    <source>
        <dbReference type="Proteomes" id="UP000001693"/>
    </source>
</evidence>
<keyword evidence="11" id="KW-0067">ATP-binding</keyword>
<dbReference type="InterPro" id="IPR001789">
    <property type="entry name" value="Sig_transdc_resp-reg_receiver"/>
</dbReference>
<keyword evidence="8" id="KW-0732">Signal</keyword>
<dbReference type="Pfam" id="PF00072">
    <property type="entry name" value="Response_reg"/>
    <property type="match status" value="2"/>
</dbReference>
<feature type="domain" description="Response regulatory" evidence="25">
    <location>
        <begin position="522"/>
        <end position="642"/>
    </location>
</feature>
<proteinExistence type="predicted"/>
<dbReference type="FunFam" id="1.10.287.130:FF:000002">
    <property type="entry name" value="Two-component osmosensing histidine kinase"/>
    <property type="match status" value="1"/>
</dbReference>
<dbReference type="InterPro" id="IPR003660">
    <property type="entry name" value="HAMP_dom"/>
</dbReference>
<evidence type="ECO:0000256" key="4">
    <source>
        <dbReference type="ARBA" id="ARBA00022475"/>
    </source>
</evidence>
<dbReference type="InterPro" id="IPR008207">
    <property type="entry name" value="Sig_transdc_His_kin_Hpt_dom"/>
</dbReference>
<name>B1Y5R1_LEPCP</name>
<keyword evidence="5 21" id="KW-0597">Phosphoprotein</keyword>
<dbReference type="CDD" id="cd00082">
    <property type="entry name" value="HisKA"/>
    <property type="match status" value="1"/>
</dbReference>
<evidence type="ECO:0000256" key="12">
    <source>
        <dbReference type="ARBA" id="ARBA00022989"/>
    </source>
</evidence>
<dbReference type="SMART" id="SM00448">
    <property type="entry name" value="REC"/>
    <property type="match status" value="2"/>
</dbReference>
<evidence type="ECO:0000256" key="10">
    <source>
        <dbReference type="ARBA" id="ARBA00022777"/>
    </source>
</evidence>
<comment type="subunit">
    <text evidence="17">At low DSF concentrations, interacts with RpfF.</text>
</comment>
<evidence type="ECO:0000259" key="27">
    <source>
        <dbReference type="PROSITE" id="PS50894"/>
    </source>
</evidence>
<evidence type="ECO:0000256" key="22">
    <source>
        <dbReference type="SAM" id="Coils"/>
    </source>
</evidence>
<dbReference type="EC" id="2.7.13.3" evidence="3"/>
<feature type="modified residue" description="4-aspartylphosphate" evidence="21">
    <location>
        <position position="574"/>
    </location>
</feature>
<dbReference type="PROSITE" id="PS50894">
    <property type="entry name" value="HPT"/>
    <property type="match status" value="1"/>
</dbReference>
<evidence type="ECO:0000256" key="14">
    <source>
        <dbReference type="ARBA" id="ARBA00023026"/>
    </source>
</evidence>
<dbReference type="PANTHER" id="PTHR45339:SF1">
    <property type="entry name" value="HYBRID SIGNAL TRANSDUCTION HISTIDINE KINASE J"/>
    <property type="match status" value="1"/>
</dbReference>
<evidence type="ECO:0000256" key="18">
    <source>
        <dbReference type="ARBA" id="ARBA00068150"/>
    </source>
</evidence>
<evidence type="ECO:0000256" key="16">
    <source>
        <dbReference type="ARBA" id="ARBA00058004"/>
    </source>
</evidence>
<evidence type="ECO:0000256" key="23">
    <source>
        <dbReference type="SAM" id="Phobius"/>
    </source>
</evidence>
<dbReference type="AlphaFoldDB" id="B1Y5R1"/>
<keyword evidence="4" id="KW-1003">Cell membrane</keyword>
<evidence type="ECO:0000256" key="13">
    <source>
        <dbReference type="ARBA" id="ARBA00023012"/>
    </source>
</evidence>
<evidence type="ECO:0000259" key="24">
    <source>
        <dbReference type="PROSITE" id="PS50109"/>
    </source>
</evidence>
<dbReference type="PROSITE" id="PS50110">
    <property type="entry name" value="RESPONSE_REGULATORY"/>
    <property type="match status" value="2"/>
</dbReference>
<dbReference type="STRING" id="395495.Lcho_3703"/>
<dbReference type="Pfam" id="PF02518">
    <property type="entry name" value="HATPase_c"/>
    <property type="match status" value="1"/>
</dbReference>
<dbReference type="InterPro" id="IPR036641">
    <property type="entry name" value="HPT_dom_sf"/>
</dbReference>
<dbReference type="InterPro" id="IPR036097">
    <property type="entry name" value="HisK_dim/P_sf"/>
</dbReference>
<feature type="domain" description="Response regulatory" evidence="25">
    <location>
        <begin position="670"/>
        <end position="792"/>
    </location>
</feature>
<organism evidence="28 29">
    <name type="scientific">Leptothrix cholodnii (strain ATCC 51168 / LMG 8142 / SP-6)</name>
    <name type="common">Leptothrix discophora (strain SP-6)</name>
    <dbReference type="NCBI Taxonomy" id="395495"/>
    <lineage>
        <taxon>Bacteria</taxon>
        <taxon>Pseudomonadati</taxon>
        <taxon>Pseudomonadota</taxon>
        <taxon>Betaproteobacteria</taxon>
        <taxon>Burkholderiales</taxon>
        <taxon>Sphaerotilaceae</taxon>
        <taxon>Leptothrix</taxon>
    </lineage>
</organism>
<comment type="subcellular location">
    <subcellularLocation>
        <location evidence="2">Cell membrane</location>
        <topology evidence="2">Multi-pass membrane protein</topology>
    </subcellularLocation>
</comment>
<accession>B1Y5R1</accession>
<evidence type="ECO:0000259" key="26">
    <source>
        <dbReference type="PROSITE" id="PS50885"/>
    </source>
</evidence>
<evidence type="ECO:0000256" key="11">
    <source>
        <dbReference type="ARBA" id="ARBA00022840"/>
    </source>
</evidence>
<evidence type="ECO:0000256" key="9">
    <source>
        <dbReference type="ARBA" id="ARBA00022741"/>
    </source>
</evidence>
<dbReference type="CDD" id="cd17546">
    <property type="entry name" value="REC_hyHK_CKI1_RcsC-like"/>
    <property type="match status" value="2"/>
</dbReference>
<evidence type="ECO:0000256" key="17">
    <source>
        <dbReference type="ARBA" id="ARBA00064003"/>
    </source>
</evidence>
<feature type="modified residue" description="Phosphohistidine" evidence="20">
    <location>
        <position position="874"/>
    </location>
</feature>
<keyword evidence="13" id="KW-0902">Two-component regulatory system</keyword>
<feature type="domain" description="HAMP" evidence="26">
    <location>
        <begin position="181"/>
        <end position="237"/>
    </location>
</feature>
<dbReference type="GO" id="GO:0000155">
    <property type="term" value="F:phosphorelay sensor kinase activity"/>
    <property type="evidence" value="ECO:0007669"/>
    <property type="project" value="InterPro"/>
</dbReference>
<dbReference type="HOGENOM" id="CLU_000445_104_15_4"/>
<feature type="coiled-coil region" evidence="22">
    <location>
        <begin position="836"/>
        <end position="863"/>
    </location>
</feature>
<evidence type="ECO:0000313" key="28">
    <source>
        <dbReference type="EMBL" id="ACB35957.1"/>
    </source>
</evidence>
<keyword evidence="29" id="KW-1185">Reference proteome</keyword>
<comment type="catalytic activity">
    <reaction evidence="1">
        <text>ATP + protein L-histidine = ADP + protein N-phospho-L-histidine.</text>
        <dbReference type="EC" id="2.7.13.3"/>
    </reaction>
</comment>
<dbReference type="Pfam" id="PF00512">
    <property type="entry name" value="HisKA"/>
    <property type="match status" value="1"/>
</dbReference>
<dbReference type="PRINTS" id="PR00344">
    <property type="entry name" value="BCTRLSENSOR"/>
</dbReference>
<dbReference type="SMART" id="SM00387">
    <property type="entry name" value="HATPase_c"/>
    <property type="match status" value="1"/>
</dbReference>
<evidence type="ECO:0000256" key="20">
    <source>
        <dbReference type="PROSITE-ProRule" id="PRU00110"/>
    </source>
</evidence>
<dbReference type="Gene3D" id="1.10.287.130">
    <property type="match status" value="1"/>
</dbReference>
<dbReference type="Pfam" id="PF01627">
    <property type="entry name" value="Hpt"/>
    <property type="match status" value="1"/>
</dbReference>
<dbReference type="OrthoDB" id="5290456at2"/>
<feature type="domain" description="HPt" evidence="27">
    <location>
        <begin position="835"/>
        <end position="927"/>
    </location>
</feature>
<evidence type="ECO:0000256" key="2">
    <source>
        <dbReference type="ARBA" id="ARBA00004651"/>
    </source>
</evidence>
<evidence type="ECO:0000256" key="8">
    <source>
        <dbReference type="ARBA" id="ARBA00022729"/>
    </source>
</evidence>
<dbReference type="SMART" id="SM00388">
    <property type="entry name" value="HisKA"/>
    <property type="match status" value="1"/>
</dbReference>
<dbReference type="EMBL" id="CP001013">
    <property type="protein sequence ID" value="ACB35957.1"/>
    <property type="molecule type" value="Genomic_DNA"/>
</dbReference>
<evidence type="ECO:0000256" key="19">
    <source>
        <dbReference type="ARBA" id="ARBA00070152"/>
    </source>
</evidence>
<sequence>MTGRQTLARRLLYSMLPWYLLLSLTVTGVQMAIQTVTVRAAIVDDLASLGRTVEPGITDAVWELDIPRLAALSRGVRQNAIVTAVQVRSDNGALLVSDGELPDAAALPAGPGGVSAAHAWQTVPLARAVSTRPARLIGHLHLYSGPQVLWDRTKYGLLVVLLNSIVVTTGLWLMFSWTVRHRLSKEVTRMARTVAGWRYRKDETTPVEAIAYPYPDELGALVDALNDSQARLHDSMRRLDALNQNLEHSVAERTVELQRATDVAEAASRAKGEFLANMSHEIRTPINAILGMLYLALKSDLAPSVRNYLGKAQNAAHALLGVINDILDLSKIEAGKLDIERVEFRLDGVLEMLTDAVGHQAAHKGIEFLIRYDPAIPPALIGDPLRLGQVLLNLCGNAVKFTEHGEVELAFRALPSRPGEITVQVNVRDTGIGIAPEVQHRLFEKFSQADQSTTRRFGGTGLGLAISKQLVELMGGRIWIEDTLPGRGTTMCFTLPLRIAAESRAHRLDRVEQVGPLLKGVRVLVVDDNDVSREIMAEMLRYFQLDVGVAAGGEAALAALRAATEHPYDLVLMDWRMPGMNGDEVTQRLHVDPQIRSQPKVVMVTVHGREQVVRLAEQAGVDGFLIKPVSPSTLLDTLLSVLGRGRLFGSTDAAGPAVPSAGAGQLAGAQLLLVEDNDINREFASEFLRSEGIEVDEAVDGAQALERVQQQAYDAVLMDIQMPVMDGLEAARAIRALGAQPGHERLATLPIIAMTALAMAQDAQRSRAAGMNDHVTKPIAPDRLLSVLTRWVQLPAGRRGRMPLPAAASAPALPADLAALASLDAHEGVRRIGGKVEAYRRQLRRFRENHADAVVELRRLLERDDEVAAETACHALTGVAGNIGAVALHQLLVEVDAQLKRRIRPDAPMLDRLEAALRQVHADIDALAQPGAGVPVAPHQALSRAAIVERLDRLAQALSHDLGDADEPLSELRAALTGDENEAAIREIAAKADVFEIDEALALVNALRERLSTPSLTQPEP</sequence>
<evidence type="ECO:0000256" key="7">
    <source>
        <dbReference type="ARBA" id="ARBA00022692"/>
    </source>
</evidence>
<dbReference type="InterPro" id="IPR004358">
    <property type="entry name" value="Sig_transdc_His_kin-like_C"/>
</dbReference>
<dbReference type="CDD" id="cd16922">
    <property type="entry name" value="HATPase_EvgS-ArcB-TorS-like"/>
    <property type="match status" value="1"/>
</dbReference>
<keyword evidence="12 23" id="KW-1133">Transmembrane helix</keyword>
<dbReference type="InterPro" id="IPR011006">
    <property type="entry name" value="CheY-like_superfamily"/>
</dbReference>
<evidence type="ECO:0000256" key="21">
    <source>
        <dbReference type="PROSITE-ProRule" id="PRU00169"/>
    </source>
</evidence>
<dbReference type="PROSITE" id="PS50885">
    <property type="entry name" value="HAMP"/>
    <property type="match status" value="1"/>
</dbReference>
<dbReference type="KEGG" id="lch:Lcho_3703"/>
<dbReference type="eggNOG" id="COG0784">
    <property type="taxonomic scope" value="Bacteria"/>
</dbReference>
<dbReference type="Gene3D" id="3.40.50.2300">
    <property type="match status" value="2"/>
</dbReference>